<dbReference type="PATRIC" id="fig|128780.6.peg.926"/>
<dbReference type="OrthoDB" id="6051500at2"/>
<dbReference type="AlphaFoldDB" id="A0A0S1AX57"/>
<keyword evidence="1" id="KW-0732">Signal</keyword>
<proteinExistence type="predicted"/>
<evidence type="ECO:0000313" key="3">
    <source>
        <dbReference type="Proteomes" id="UP000061010"/>
    </source>
</evidence>
<evidence type="ECO:0000313" key="2">
    <source>
        <dbReference type="EMBL" id="ALJ27346.1"/>
    </source>
</evidence>
<dbReference type="Proteomes" id="UP000061010">
    <property type="component" value="Chromosome"/>
</dbReference>
<sequence length="328" mass="35521" precursor="true">MDTLFLLAALLVSPAPHASGACPPVPSLPSLVCEATPHGWFYADSAQAARQAADEGAATAAAFQRYLGRAAPAGATVLSARFPMERQEVFASQHALPYLRAWIPAEAKAAMIEESLRRSMPHLSDEQVGAIVQRARQSSGDILRHELGHSVYRAVFWPRHNPDDGHYATPAPDWLDEASAILMEPETMLADRRAQFRQWLHETPEQVSPPSVFLSRPHPFATAEQRALLAERSGGQAANGTVAAVVSGDGAKAQAAFYLQSLAMADFLIKCSGRQDLLGEISQALADGMGFDAWLTANGLRHQLGANVKELDRNWSAWVNAQREAPTQ</sequence>
<feature type="chain" id="PRO_5006588516" evidence="1">
    <location>
        <begin position="19"/>
        <end position="328"/>
    </location>
</feature>
<name>A0A0S1AX57_9GAMM</name>
<feature type="signal peptide" evidence="1">
    <location>
        <begin position="1"/>
        <end position="18"/>
    </location>
</feature>
<protein>
    <submittedName>
        <fullName evidence="2">Uncharacterized protein</fullName>
    </submittedName>
</protein>
<organism evidence="2 3">
    <name type="scientific">Stenotrophomonas acidaminiphila</name>
    <dbReference type="NCBI Taxonomy" id="128780"/>
    <lineage>
        <taxon>Bacteria</taxon>
        <taxon>Pseudomonadati</taxon>
        <taxon>Pseudomonadota</taxon>
        <taxon>Gammaproteobacteria</taxon>
        <taxon>Lysobacterales</taxon>
        <taxon>Lysobacteraceae</taxon>
        <taxon>Stenotrophomonas</taxon>
    </lineage>
</organism>
<accession>A0A0S1AX57</accession>
<gene>
    <name evidence="2" type="ORF">AOT14_09150</name>
</gene>
<reference evidence="2 3" key="1">
    <citation type="journal article" date="2015" name="Genome Announc.">
        <title>Complete Genome Sequencing of Stenotrophomonas acidaminiphila ZAC14D2_NAIMI4_2, a Multidrug-Resistant Strain Isolated from Sediments of a Polluted River in Mexico, Uncovers New Antibiotic Resistance Genes and a Novel Class-II Lasso Peptide Biosynthesis Gene Cluster.</title>
        <authorList>
            <person name="Vinuesa P."/>
            <person name="Ochoa-Sanchez L.E."/>
        </authorList>
    </citation>
    <scope>NUCLEOTIDE SEQUENCE [LARGE SCALE GENOMIC DNA]</scope>
    <source>
        <strain evidence="2 3">ZAC14D2_NAIMI4_2</strain>
    </source>
</reference>
<keyword evidence="3" id="KW-1185">Reference proteome</keyword>
<dbReference type="KEGG" id="sacz:AOT14_09150"/>
<dbReference type="EMBL" id="CP012900">
    <property type="protein sequence ID" value="ALJ27346.1"/>
    <property type="molecule type" value="Genomic_DNA"/>
</dbReference>
<evidence type="ECO:0000256" key="1">
    <source>
        <dbReference type="SAM" id="SignalP"/>
    </source>
</evidence>